<feature type="coiled-coil region" evidence="9">
    <location>
        <begin position="420"/>
        <end position="496"/>
    </location>
</feature>
<evidence type="ECO:0000259" key="11">
    <source>
        <dbReference type="PROSITE" id="PS50109"/>
    </source>
</evidence>
<dbReference type="PRINTS" id="PR00344">
    <property type="entry name" value="BCTRLSENSOR"/>
</dbReference>
<evidence type="ECO:0000256" key="10">
    <source>
        <dbReference type="SAM" id="Phobius"/>
    </source>
</evidence>
<dbReference type="Pfam" id="PF13185">
    <property type="entry name" value="GAF_2"/>
    <property type="match status" value="1"/>
</dbReference>
<dbReference type="InterPro" id="IPR005467">
    <property type="entry name" value="His_kinase_dom"/>
</dbReference>
<evidence type="ECO:0000256" key="1">
    <source>
        <dbReference type="ARBA" id="ARBA00000085"/>
    </source>
</evidence>
<dbReference type="InterPro" id="IPR003661">
    <property type="entry name" value="HisK_dim/P_dom"/>
</dbReference>
<dbReference type="PROSITE" id="PS50885">
    <property type="entry name" value="HAMP"/>
    <property type="match status" value="1"/>
</dbReference>
<dbReference type="EC" id="2.7.13.3" evidence="3"/>
<dbReference type="InterPro" id="IPR004358">
    <property type="entry name" value="Sig_transdc_His_kin-like_C"/>
</dbReference>
<dbReference type="CDD" id="cd19410">
    <property type="entry name" value="HK9-like_sensor"/>
    <property type="match status" value="1"/>
</dbReference>
<dbReference type="PROSITE" id="PS50110">
    <property type="entry name" value="RESPONSE_REGULATORY"/>
    <property type="match status" value="2"/>
</dbReference>
<gene>
    <name evidence="14" type="ORF">M8A51_07840</name>
</gene>
<dbReference type="CDD" id="cd00156">
    <property type="entry name" value="REC"/>
    <property type="match status" value="1"/>
</dbReference>
<keyword evidence="6" id="KW-0418">Kinase</keyword>
<evidence type="ECO:0000256" key="9">
    <source>
        <dbReference type="SAM" id="Coils"/>
    </source>
</evidence>
<evidence type="ECO:0000256" key="4">
    <source>
        <dbReference type="ARBA" id="ARBA00022553"/>
    </source>
</evidence>
<dbReference type="InterPro" id="IPR003660">
    <property type="entry name" value="HAMP_dom"/>
</dbReference>
<dbReference type="Gene3D" id="3.30.565.10">
    <property type="entry name" value="Histidine kinase-like ATPase, C-terminal domain"/>
    <property type="match status" value="1"/>
</dbReference>
<evidence type="ECO:0000259" key="13">
    <source>
        <dbReference type="PROSITE" id="PS50885"/>
    </source>
</evidence>
<evidence type="ECO:0000313" key="15">
    <source>
        <dbReference type="Proteomes" id="UP001165541"/>
    </source>
</evidence>
<feature type="domain" description="Response regulatory" evidence="12">
    <location>
        <begin position="901"/>
        <end position="1017"/>
    </location>
</feature>
<feature type="modified residue" description="4-aspartylphosphate" evidence="8">
    <location>
        <position position="1097"/>
    </location>
</feature>
<comment type="catalytic activity">
    <reaction evidence="1">
        <text>ATP + protein L-histidine = ADP + protein N-phospho-L-histidine.</text>
        <dbReference type="EC" id="2.7.13.3"/>
    </reaction>
</comment>
<dbReference type="InterPro" id="IPR029016">
    <property type="entry name" value="GAF-like_dom_sf"/>
</dbReference>
<evidence type="ECO:0000256" key="5">
    <source>
        <dbReference type="ARBA" id="ARBA00022679"/>
    </source>
</evidence>
<dbReference type="SMART" id="SM00387">
    <property type="entry name" value="HATPase_c"/>
    <property type="match status" value="1"/>
</dbReference>
<dbReference type="Gene3D" id="3.30.450.40">
    <property type="match status" value="1"/>
</dbReference>
<dbReference type="InterPro" id="IPR036890">
    <property type="entry name" value="HATPase_C_sf"/>
</dbReference>
<dbReference type="Pfam" id="PF02518">
    <property type="entry name" value="HATPase_c"/>
    <property type="match status" value="1"/>
</dbReference>
<dbReference type="InterPro" id="IPR001789">
    <property type="entry name" value="Sig_transdc_resp-reg_receiver"/>
</dbReference>
<keyword evidence="15" id="KW-1185">Reference proteome</keyword>
<feature type="domain" description="Histidine kinase" evidence="11">
    <location>
        <begin position="513"/>
        <end position="743"/>
    </location>
</feature>
<dbReference type="CDD" id="cd16922">
    <property type="entry name" value="HATPase_EvgS-ArcB-TorS-like"/>
    <property type="match status" value="1"/>
</dbReference>
<dbReference type="CDD" id="cd17546">
    <property type="entry name" value="REC_hyHK_CKI1_RcsC-like"/>
    <property type="match status" value="1"/>
</dbReference>
<accession>A0ABT0YL45</accession>
<dbReference type="SMART" id="SM00388">
    <property type="entry name" value="HisKA"/>
    <property type="match status" value="1"/>
</dbReference>
<sequence length="1170" mass="128155">MRLSIRSRLALGLAPALAALAVVGVVALGSLEAVDADGRSVTHTVEVLQRLERTATGLAEAESTNRGFRLTEDVDFLERYEAAAGRLYQDLAALRNLTRDNPQQQATLAELEPLISRRLQALESLIDHRRRDGPSTEHSAQLLGSSKRYAQRSRELLAELQKTERGLLEQRREQARRTGQATETLITGVSLLTFFVVLMGFVLTARSILRPLEQLKLGAQRVGAGDYRHRVPKDASEFGQVAEVFNRMTEQVQERELKLSDEDWIKTSLARFPPIYQANRRLEPFCREVLSELARCIQMPHAVLYRRARSEGVDSLVRCGSFAADRAPERVALGEGAVGQAALEARTLRLCPLPRGHVRVASALGESVPSEILVLPASFEGEVRAVLELAFLQPPNARECEFLERLMGSLAVALNGVEARQELESALEESRRLAMDLQRKQDELSQSYEELETQAEQLRQSGQLLREQQDELRQANDEYEQVNAELRQTGTVLEERTRQLEAASAYKSEFLANMSHELRTPLNSLLILSQLLAENRERTLTDKQVQYARTIHDAGQDLLALISDILDLAKIESGTVEIEWEDMPLGELMRSADSSFRAMADAKGLGFELRTGPGLPEHLHADTRRLWQIVKNLLSNAFKFTERGRVVLSIDAAAAPRGLQDASERAWLSIAVSDTGVGIPPEQQARIFESFHQGDRGTARKFGGTGLGLAISQRLAQLMGGVIEVTSRPGEGSTFTLYLPQQVQPAQALAPRPATAAAVPAAPAPALAPAPVAASARSVVVAHRDGTVVHHVTTTARPRGFDVVAVSELGKIAPLCQRLNPMLVVLEAAMEDDQGWVALGLLKQNPATRHVPVLLVCEHGARERALRLGAASTMPSSGLTPQAIEEVLGSHLERLARPFRRLLVVEDDDAQRAAILDLIGNGDVKATGVGSGHAALDEMAGTVYDSVVVDLGLPDMEGAELLRAMHERFGARCPPVVVYTARDLTRAEEAGLKAVSDAIIVKGASSPERLLSETALLLNRQQSRLPERKQRMIERGHEEDPVLGGRRVLVVDDDVRNIFAITAALEAYGVHVLHADSGAAALDTAGREADLDAVLMDVMMPEMDGFEAMRRLRRMPGYQGTPVIAITAKAMPGDRQRCLDAGASDYLTKPVDMDRLRAMLRVWLTTAAAR</sequence>
<dbReference type="RefSeq" id="WP_251777650.1">
    <property type="nucleotide sequence ID" value="NZ_JAMKFE010000004.1"/>
</dbReference>
<dbReference type="Pfam" id="PF00512">
    <property type="entry name" value="HisKA"/>
    <property type="match status" value="1"/>
</dbReference>
<dbReference type="Gene3D" id="3.40.50.2300">
    <property type="match status" value="3"/>
</dbReference>
<dbReference type="InterPro" id="IPR003594">
    <property type="entry name" value="HATPase_dom"/>
</dbReference>
<feature type="domain" description="Response regulatory" evidence="12">
    <location>
        <begin position="1047"/>
        <end position="1164"/>
    </location>
</feature>
<keyword evidence="10" id="KW-0812">Transmembrane</keyword>
<name>A0ABT0YL45_9BURK</name>
<dbReference type="InterPro" id="IPR036097">
    <property type="entry name" value="HisK_dim/P_sf"/>
</dbReference>
<dbReference type="Gene3D" id="6.10.340.10">
    <property type="match status" value="1"/>
</dbReference>
<comment type="caution">
    <text evidence="14">The sequence shown here is derived from an EMBL/GenBank/DDBJ whole genome shotgun (WGS) entry which is preliminary data.</text>
</comment>
<comment type="subcellular location">
    <subcellularLocation>
        <location evidence="2">Membrane</location>
    </subcellularLocation>
</comment>
<protein>
    <recommendedName>
        <fullName evidence="3">histidine kinase</fullName>
        <ecNumber evidence="3">2.7.13.3</ecNumber>
    </recommendedName>
</protein>
<dbReference type="SUPFAM" id="SSF55781">
    <property type="entry name" value="GAF domain-like"/>
    <property type="match status" value="1"/>
</dbReference>
<reference evidence="14" key="1">
    <citation type="submission" date="2022-05" db="EMBL/GenBank/DDBJ databases">
        <title>Schlegelella sp. nov., isolated from mangrove soil.</title>
        <authorList>
            <person name="Liu Y."/>
            <person name="Ge X."/>
            <person name="Liu W."/>
        </authorList>
    </citation>
    <scope>NUCLEOTIDE SEQUENCE</scope>
    <source>
        <strain evidence="14">S2-27</strain>
    </source>
</reference>
<feature type="modified residue" description="4-aspartylphosphate" evidence="8">
    <location>
        <position position="950"/>
    </location>
</feature>
<dbReference type="PROSITE" id="PS50109">
    <property type="entry name" value="HIS_KIN"/>
    <property type="match status" value="1"/>
</dbReference>
<dbReference type="InterPro" id="IPR011006">
    <property type="entry name" value="CheY-like_superfamily"/>
</dbReference>
<dbReference type="SMART" id="SM00448">
    <property type="entry name" value="REC"/>
    <property type="match status" value="2"/>
</dbReference>
<keyword evidence="10" id="KW-0472">Membrane</keyword>
<dbReference type="SUPFAM" id="SSF158472">
    <property type="entry name" value="HAMP domain-like"/>
    <property type="match status" value="1"/>
</dbReference>
<feature type="transmembrane region" description="Helical" evidence="10">
    <location>
        <begin position="185"/>
        <end position="205"/>
    </location>
</feature>
<dbReference type="CDD" id="cd06225">
    <property type="entry name" value="HAMP"/>
    <property type="match status" value="1"/>
</dbReference>
<dbReference type="PANTHER" id="PTHR45339">
    <property type="entry name" value="HYBRID SIGNAL TRANSDUCTION HISTIDINE KINASE J"/>
    <property type="match status" value="1"/>
</dbReference>
<dbReference type="Gene3D" id="1.10.287.130">
    <property type="match status" value="1"/>
</dbReference>
<dbReference type="SUPFAM" id="SSF52172">
    <property type="entry name" value="CheY-like"/>
    <property type="match status" value="3"/>
</dbReference>
<keyword evidence="4 8" id="KW-0597">Phosphoprotein</keyword>
<keyword evidence="9" id="KW-0175">Coiled coil</keyword>
<organism evidence="14 15">
    <name type="scientific">Caldimonas mangrovi</name>
    <dbReference type="NCBI Taxonomy" id="2944811"/>
    <lineage>
        <taxon>Bacteria</taxon>
        <taxon>Pseudomonadati</taxon>
        <taxon>Pseudomonadota</taxon>
        <taxon>Betaproteobacteria</taxon>
        <taxon>Burkholderiales</taxon>
        <taxon>Sphaerotilaceae</taxon>
        <taxon>Caldimonas</taxon>
    </lineage>
</organism>
<dbReference type="SUPFAM" id="SSF55874">
    <property type="entry name" value="ATPase domain of HSP90 chaperone/DNA topoisomerase II/histidine kinase"/>
    <property type="match status" value="1"/>
</dbReference>
<keyword evidence="5" id="KW-0808">Transferase</keyword>
<dbReference type="Pfam" id="PF00672">
    <property type="entry name" value="HAMP"/>
    <property type="match status" value="1"/>
</dbReference>
<dbReference type="SMART" id="SM00304">
    <property type="entry name" value="HAMP"/>
    <property type="match status" value="1"/>
</dbReference>
<feature type="domain" description="HAMP" evidence="13">
    <location>
        <begin position="206"/>
        <end position="257"/>
    </location>
</feature>
<keyword evidence="10" id="KW-1133">Transmembrane helix</keyword>
<dbReference type="Pfam" id="PF00072">
    <property type="entry name" value="Response_reg"/>
    <property type="match status" value="2"/>
</dbReference>
<evidence type="ECO:0000256" key="2">
    <source>
        <dbReference type="ARBA" id="ARBA00004370"/>
    </source>
</evidence>
<dbReference type="EMBL" id="JAMKFE010000004">
    <property type="protein sequence ID" value="MCM5679440.1"/>
    <property type="molecule type" value="Genomic_DNA"/>
</dbReference>
<dbReference type="InterPro" id="IPR007891">
    <property type="entry name" value="CHASE3"/>
</dbReference>
<dbReference type="SUPFAM" id="SSF47384">
    <property type="entry name" value="Homodimeric domain of signal transducing histidine kinase"/>
    <property type="match status" value="1"/>
</dbReference>
<evidence type="ECO:0000256" key="8">
    <source>
        <dbReference type="PROSITE-ProRule" id="PRU00169"/>
    </source>
</evidence>
<evidence type="ECO:0000256" key="7">
    <source>
        <dbReference type="ARBA" id="ARBA00023012"/>
    </source>
</evidence>
<keyword evidence="7" id="KW-0902">Two-component regulatory system</keyword>
<dbReference type="Proteomes" id="UP001165541">
    <property type="component" value="Unassembled WGS sequence"/>
</dbReference>
<dbReference type="PANTHER" id="PTHR45339:SF1">
    <property type="entry name" value="HYBRID SIGNAL TRANSDUCTION HISTIDINE KINASE J"/>
    <property type="match status" value="1"/>
</dbReference>
<dbReference type="InterPro" id="IPR003018">
    <property type="entry name" value="GAF"/>
</dbReference>
<evidence type="ECO:0000313" key="14">
    <source>
        <dbReference type="EMBL" id="MCM5679440.1"/>
    </source>
</evidence>
<dbReference type="Pfam" id="PF05227">
    <property type="entry name" value="CHASE3"/>
    <property type="match status" value="1"/>
</dbReference>
<dbReference type="CDD" id="cd00082">
    <property type="entry name" value="HisKA"/>
    <property type="match status" value="1"/>
</dbReference>
<evidence type="ECO:0000256" key="3">
    <source>
        <dbReference type="ARBA" id="ARBA00012438"/>
    </source>
</evidence>
<proteinExistence type="predicted"/>
<evidence type="ECO:0000256" key="6">
    <source>
        <dbReference type="ARBA" id="ARBA00022777"/>
    </source>
</evidence>
<evidence type="ECO:0000259" key="12">
    <source>
        <dbReference type="PROSITE" id="PS50110"/>
    </source>
</evidence>